<feature type="transmembrane region" description="Helical" evidence="13">
    <location>
        <begin position="6"/>
        <end position="27"/>
    </location>
</feature>
<keyword evidence="3 13" id="KW-0138">CF(0)</keyword>
<evidence type="ECO:0000256" key="1">
    <source>
        <dbReference type="ARBA" id="ARBA00005513"/>
    </source>
</evidence>
<evidence type="ECO:0000256" key="15">
    <source>
        <dbReference type="SAM" id="Coils"/>
    </source>
</evidence>
<evidence type="ECO:0000256" key="9">
    <source>
        <dbReference type="ARBA" id="ARBA00023310"/>
    </source>
</evidence>
<comment type="function">
    <text evidence="11">Component of the F(0) channel, it forms part of the peripheral stalk, linking F(1) to F(0). The b'-subunit is a diverged and duplicated form of b found in plants and photosynthetic bacteria.</text>
</comment>
<evidence type="ECO:0000256" key="6">
    <source>
        <dbReference type="ARBA" id="ARBA00022989"/>
    </source>
</evidence>
<dbReference type="PANTHER" id="PTHR33445">
    <property type="entry name" value="ATP SYNTHASE SUBUNIT B', CHLOROPLASTIC"/>
    <property type="match status" value="1"/>
</dbReference>
<keyword evidence="8 13" id="KW-0472">Membrane</keyword>
<keyword evidence="4 13" id="KW-0812">Transmembrane</keyword>
<dbReference type="InterPro" id="IPR050059">
    <property type="entry name" value="ATP_synthase_B_chain"/>
</dbReference>
<comment type="subunit">
    <text evidence="13">F-type ATPases have 2 components, F(1) - the catalytic core - and F(0) - the membrane proton channel. F(1) has five subunits: alpha(3), beta(3), gamma(1), delta(1), epsilon(1). F(0) has three main subunits: a(1), b(2) and c(10-14). The alpha and beta chains form an alternating ring which encloses part of the gamma chain. F(1) is attached to F(0) by a central stalk formed by the gamma and epsilon chains, while a peripheral stalk is formed by the delta and b chains.</text>
</comment>
<dbReference type="HAMAP" id="MF_01398">
    <property type="entry name" value="ATP_synth_b_bprime"/>
    <property type="match status" value="1"/>
</dbReference>
<evidence type="ECO:0000256" key="14">
    <source>
        <dbReference type="RuleBase" id="RU003848"/>
    </source>
</evidence>
<gene>
    <name evidence="13" type="primary">atpF</name>
    <name evidence="16" type="ORF">U0042_03425</name>
</gene>
<evidence type="ECO:0000256" key="12">
    <source>
        <dbReference type="ARBA" id="ARBA00037847"/>
    </source>
</evidence>
<dbReference type="Proteomes" id="UP001325479">
    <property type="component" value="Chromosome"/>
</dbReference>
<evidence type="ECO:0000256" key="7">
    <source>
        <dbReference type="ARBA" id="ARBA00023065"/>
    </source>
</evidence>
<keyword evidence="2 13" id="KW-0813">Transport</keyword>
<keyword evidence="6 13" id="KW-1133">Transmembrane helix</keyword>
<name>A0ABZ0WN20_9BURK</name>
<proteinExistence type="inferred from homology"/>
<dbReference type="RefSeq" id="WP_114809870.1">
    <property type="nucleotide sequence ID" value="NZ_CP139965.1"/>
</dbReference>
<evidence type="ECO:0000256" key="3">
    <source>
        <dbReference type="ARBA" id="ARBA00022547"/>
    </source>
</evidence>
<evidence type="ECO:0000313" key="17">
    <source>
        <dbReference type="Proteomes" id="UP001325479"/>
    </source>
</evidence>
<reference evidence="16 17" key="1">
    <citation type="submission" date="2023-12" db="EMBL/GenBank/DDBJ databases">
        <title>Genome sequencing and assembly of bacterial species from a model synthetic community.</title>
        <authorList>
            <person name="Hogle S.L."/>
        </authorList>
    </citation>
    <scope>NUCLEOTIDE SEQUENCE [LARGE SCALE GENOMIC DNA]</scope>
    <source>
        <strain evidence="16 17">HAMBI 2494</strain>
    </source>
</reference>
<dbReference type="Pfam" id="PF00430">
    <property type="entry name" value="ATP-synt_B"/>
    <property type="match status" value="1"/>
</dbReference>
<accession>A0ABZ0WN20</accession>
<comment type="function">
    <text evidence="10 13">F(1)F(0) ATP synthase produces ATP from ADP in the presence of a proton or sodium gradient. F-type ATPases consist of two structural domains, F(1) containing the extramembraneous catalytic core and F(0) containing the membrane proton channel, linked together by a central stalk and a peripheral stalk. During catalysis, ATP synthesis in the catalytic domain of F(1) is coupled via a rotary mechanism of the central stalk subunits to proton translocation.</text>
</comment>
<keyword evidence="17" id="KW-1185">Reference proteome</keyword>
<feature type="coiled-coil region" evidence="15">
    <location>
        <begin position="38"/>
        <end position="75"/>
    </location>
</feature>
<keyword evidence="13" id="KW-1003">Cell membrane</keyword>
<evidence type="ECO:0000256" key="11">
    <source>
        <dbReference type="ARBA" id="ARBA00025614"/>
    </source>
</evidence>
<organism evidence="16 17">
    <name type="scientific">Paraburkholderia kururiensis</name>
    <dbReference type="NCBI Taxonomy" id="984307"/>
    <lineage>
        <taxon>Bacteria</taxon>
        <taxon>Pseudomonadati</taxon>
        <taxon>Pseudomonadota</taxon>
        <taxon>Betaproteobacteria</taxon>
        <taxon>Burkholderiales</taxon>
        <taxon>Burkholderiaceae</taxon>
        <taxon>Paraburkholderia</taxon>
    </lineage>
</organism>
<dbReference type="CDD" id="cd06503">
    <property type="entry name" value="ATP-synt_Fo_b"/>
    <property type="match status" value="1"/>
</dbReference>
<dbReference type="EMBL" id="CP139965">
    <property type="protein sequence ID" value="WQD78774.1"/>
    <property type="molecule type" value="Genomic_DNA"/>
</dbReference>
<evidence type="ECO:0000256" key="5">
    <source>
        <dbReference type="ARBA" id="ARBA00022781"/>
    </source>
</evidence>
<dbReference type="InterPro" id="IPR002146">
    <property type="entry name" value="ATP_synth_b/b'su_bac/chlpt"/>
</dbReference>
<evidence type="ECO:0000256" key="4">
    <source>
        <dbReference type="ARBA" id="ARBA00022692"/>
    </source>
</evidence>
<evidence type="ECO:0000313" key="16">
    <source>
        <dbReference type="EMBL" id="WQD78774.1"/>
    </source>
</evidence>
<keyword evidence="7 13" id="KW-0406">Ion transport</keyword>
<evidence type="ECO:0000256" key="2">
    <source>
        <dbReference type="ARBA" id="ARBA00022448"/>
    </source>
</evidence>
<comment type="subcellular location">
    <subcellularLocation>
        <location evidence="13">Cell membrane</location>
        <topology evidence="13">Single-pass membrane protein</topology>
    </subcellularLocation>
    <subcellularLocation>
        <location evidence="12">Endomembrane system</location>
        <topology evidence="12">Single-pass membrane protein</topology>
    </subcellularLocation>
</comment>
<evidence type="ECO:0000256" key="10">
    <source>
        <dbReference type="ARBA" id="ARBA00025198"/>
    </source>
</evidence>
<comment type="similarity">
    <text evidence="1 13 14">Belongs to the ATPase B chain family.</text>
</comment>
<keyword evidence="9 13" id="KW-0066">ATP synthesis</keyword>
<evidence type="ECO:0000256" key="8">
    <source>
        <dbReference type="ARBA" id="ARBA00023136"/>
    </source>
</evidence>
<dbReference type="PANTHER" id="PTHR33445:SF2">
    <property type="entry name" value="ATP SYNTHASE SUBUNIT B', CHLOROPLASTIC"/>
    <property type="match status" value="1"/>
</dbReference>
<keyword evidence="5 13" id="KW-0375">Hydrogen ion transport</keyword>
<protein>
    <recommendedName>
        <fullName evidence="13">ATP synthase subunit b</fullName>
    </recommendedName>
    <alternativeName>
        <fullName evidence="13">ATP synthase F(0) sector subunit b</fullName>
    </alternativeName>
    <alternativeName>
        <fullName evidence="13">ATPase subunit I</fullName>
    </alternativeName>
    <alternativeName>
        <fullName evidence="13">F-type ATPase subunit b</fullName>
        <shortName evidence="13">F-ATPase subunit b</shortName>
    </alternativeName>
</protein>
<sequence>MRIDWTTLALQTVNAVILVWLLARFLFRPVADIIAQRQKAAQALIDDANAAKHDAEAERDAAREATAQLAQTRTQALQAIDAEVAAQKTALLAAAHADADRLRADAEADMARARVVQENASAGRAAQLAVDIASRLLNRLPASARVEGFIGGIVDGVKALPEPIRAELGARGAPLDITAPRALSIDEQHACEAALSAALGCPVAIAVHEDPALIAGLELTAPHATVRNSFRHDLTSIMTTLQSAHDENAS</sequence>
<keyword evidence="15" id="KW-0175">Coiled coil</keyword>
<evidence type="ECO:0000256" key="13">
    <source>
        <dbReference type="HAMAP-Rule" id="MF_01398"/>
    </source>
</evidence>